<dbReference type="PANTHER" id="PTHR28668:SF1">
    <property type="entry name" value="TRANSMEMBRANE PROTEIN 234"/>
    <property type="match status" value="1"/>
</dbReference>
<accession>A0AAV5WBC9</accession>
<name>A0AAV5WBC9_9BILA</name>
<dbReference type="Pfam" id="PF10639">
    <property type="entry name" value="TMEM234"/>
    <property type="match status" value="1"/>
</dbReference>
<comment type="caution">
    <text evidence="7">The sequence shown here is derived from an EMBL/GenBank/DDBJ whole genome shotgun (WGS) entry which is preliminary data.</text>
</comment>
<evidence type="ECO:0000313" key="7">
    <source>
        <dbReference type="EMBL" id="GMT28101.1"/>
    </source>
</evidence>
<keyword evidence="4 6" id="KW-1133">Transmembrane helix</keyword>
<evidence type="ECO:0000256" key="6">
    <source>
        <dbReference type="SAM" id="Phobius"/>
    </source>
</evidence>
<comment type="similarity">
    <text evidence="2">Belongs to the TMEM234 family.</text>
</comment>
<dbReference type="EMBL" id="BTSY01000005">
    <property type="protein sequence ID" value="GMT28101.1"/>
    <property type="molecule type" value="Genomic_DNA"/>
</dbReference>
<protein>
    <recommendedName>
        <fullName evidence="9">Transmembrane protein 234</fullName>
    </recommendedName>
</protein>
<feature type="transmembrane region" description="Helical" evidence="6">
    <location>
        <begin position="6"/>
        <end position="24"/>
    </location>
</feature>
<evidence type="ECO:0000256" key="5">
    <source>
        <dbReference type="ARBA" id="ARBA00023136"/>
    </source>
</evidence>
<dbReference type="SUPFAM" id="SSF103481">
    <property type="entry name" value="Multidrug resistance efflux transporter EmrE"/>
    <property type="match status" value="1"/>
</dbReference>
<organism evidence="7 8">
    <name type="scientific">Pristionchus fissidentatus</name>
    <dbReference type="NCBI Taxonomy" id="1538716"/>
    <lineage>
        <taxon>Eukaryota</taxon>
        <taxon>Metazoa</taxon>
        <taxon>Ecdysozoa</taxon>
        <taxon>Nematoda</taxon>
        <taxon>Chromadorea</taxon>
        <taxon>Rhabditida</taxon>
        <taxon>Rhabditina</taxon>
        <taxon>Diplogasteromorpha</taxon>
        <taxon>Diplogasteroidea</taxon>
        <taxon>Neodiplogasteridae</taxon>
        <taxon>Pristionchus</taxon>
    </lineage>
</organism>
<comment type="subcellular location">
    <subcellularLocation>
        <location evidence="1">Membrane</location>
        <topology evidence="1">Multi-pass membrane protein</topology>
    </subcellularLocation>
</comment>
<dbReference type="PANTHER" id="PTHR28668">
    <property type="entry name" value="TRANSMEMBRANE PROTEIN 234"/>
    <property type="match status" value="1"/>
</dbReference>
<dbReference type="InterPro" id="IPR018908">
    <property type="entry name" value="TMEM234"/>
</dbReference>
<evidence type="ECO:0000256" key="4">
    <source>
        <dbReference type="ARBA" id="ARBA00022989"/>
    </source>
</evidence>
<dbReference type="Proteomes" id="UP001432322">
    <property type="component" value="Unassembled WGS sequence"/>
</dbReference>
<evidence type="ECO:0008006" key="9">
    <source>
        <dbReference type="Google" id="ProtNLM"/>
    </source>
</evidence>
<dbReference type="InterPro" id="IPR037185">
    <property type="entry name" value="EmrE-like"/>
</dbReference>
<evidence type="ECO:0000256" key="2">
    <source>
        <dbReference type="ARBA" id="ARBA00005977"/>
    </source>
</evidence>
<dbReference type="AlphaFoldDB" id="A0AAV5WBC9"/>
<keyword evidence="8" id="KW-1185">Reference proteome</keyword>
<feature type="transmembrane region" description="Helical" evidence="6">
    <location>
        <begin position="119"/>
        <end position="135"/>
    </location>
</feature>
<dbReference type="Gene3D" id="1.10.3730.20">
    <property type="match status" value="1"/>
</dbReference>
<evidence type="ECO:0000256" key="3">
    <source>
        <dbReference type="ARBA" id="ARBA00022692"/>
    </source>
</evidence>
<reference evidence="7" key="1">
    <citation type="submission" date="2023-10" db="EMBL/GenBank/DDBJ databases">
        <title>Genome assembly of Pristionchus species.</title>
        <authorList>
            <person name="Yoshida K."/>
            <person name="Sommer R.J."/>
        </authorList>
    </citation>
    <scope>NUCLEOTIDE SEQUENCE</scope>
    <source>
        <strain evidence="7">RS5133</strain>
    </source>
</reference>
<proteinExistence type="inferred from homology"/>
<evidence type="ECO:0000256" key="1">
    <source>
        <dbReference type="ARBA" id="ARBA00004141"/>
    </source>
</evidence>
<keyword evidence="3 6" id="KW-0812">Transmembrane</keyword>
<sequence length="141" mass="15140">MSETGSLSVECLLSISVVAVLWGATNPFLRRGVRSSNEAPPFLDPNTHFLLQPLVRLLNLILNWKVFLPLAINQSASVLFVAVTASYPISLVVPVVNSLQLIVTTVVGAMLGEKLTPKSLLGCLLIGMGITLMLIDENRAS</sequence>
<keyword evidence="5 6" id="KW-0472">Membrane</keyword>
<dbReference type="GO" id="GO:0016020">
    <property type="term" value="C:membrane"/>
    <property type="evidence" value="ECO:0007669"/>
    <property type="project" value="UniProtKB-SubCell"/>
</dbReference>
<evidence type="ECO:0000313" key="8">
    <source>
        <dbReference type="Proteomes" id="UP001432322"/>
    </source>
</evidence>
<gene>
    <name evidence="7" type="ORF">PFISCL1PPCAC_19398</name>
</gene>